<organism evidence="1">
    <name type="scientific">Rhizopus microsporus var. microsporus</name>
    <dbReference type="NCBI Taxonomy" id="86635"/>
    <lineage>
        <taxon>Eukaryota</taxon>
        <taxon>Fungi</taxon>
        <taxon>Fungi incertae sedis</taxon>
        <taxon>Mucoromycota</taxon>
        <taxon>Mucoromycotina</taxon>
        <taxon>Mucoromycetes</taxon>
        <taxon>Mucorales</taxon>
        <taxon>Mucorineae</taxon>
        <taxon>Rhizopodaceae</taxon>
        <taxon>Rhizopus</taxon>
    </lineage>
</organism>
<sequence length="226" mass="26146">MGSVAIGKQAAERDPFTYQKYPSFLNFFFFLFVVLESSKSDDSIDSRLILQKPVANEEQHSYGHWSMEELVDLLNGFLAKDGRSGRSKICRVGATTVRMRSLWILKEEHRRDALSKVFNTLSYKKKVREASGNWLTVEYCRRSKYNVSQEQRAKLIQRMTEILKVICLCEKMYVPPPIFSTISPLLECDFSNNIAIVLGKIKYRDGHFQGKALKGRVLHSYLIKNY</sequence>
<evidence type="ECO:0000313" key="1">
    <source>
        <dbReference type="EMBL" id="ORE04826.1"/>
    </source>
</evidence>
<dbReference type="EMBL" id="KV921960">
    <property type="protein sequence ID" value="ORE04826.1"/>
    <property type="molecule type" value="Genomic_DNA"/>
</dbReference>
<dbReference type="VEuPathDB" id="FungiDB:BCV72DRAFT_250978"/>
<gene>
    <name evidence="1" type="ORF">BCV72DRAFT_250978</name>
</gene>
<proteinExistence type="predicted"/>
<accession>A0A1X0QYL3</accession>
<protein>
    <submittedName>
        <fullName evidence="1">Uncharacterized protein</fullName>
    </submittedName>
</protein>
<dbReference type="Proteomes" id="UP000242414">
    <property type="component" value="Unassembled WGS sequence"/>
</dbReference>
<reference evidence="1" key="1">
    <citation type="journal article" date="2016" name="Proc. Natl. Acad. Sci. U.S.A.">
        <title>Lipid metabolic changes in an early divergent fungus govern the establishment of a mutualistic symbiosis with endobacteria.</title>
        <authorList>
            <person name="Lastovetsky O.A."/>
            <person name="Gaspar M.L."/>
            <person name="Mondo S.J."/>
            <person name="LaButti K.M."/>
            <person name="Sandor L."/>
            <person name="Grigoriev I.V."/>
            <person name="Henry S.A."/>
            <person name="Pawlowska T.E."/>
        </authorList>
    </citation>
    <scope>NUCLEOTIDE SEQUENCE [LARGE SCALE GENOMIC DNA]</scope>
    <source>
        <strain evidence="1">ATCC 52814</strain>
    </source>
</reference>
<name>A0A1X0QYL3_RHIZD</name>
<dbReference type="AlphaFoldDB" id="A0A1X0QYL3"/>